<keyword evidence="10" id="KW-0762">Sugar transport</keyword>
<dbReference type="CDD" id="cd06261">
    <property type="entry name" value="TM_PBP2"/>
    <property type="match status" value="1"/>
</dbReference>
<evidence type="ECO:0000256" key="6">
    <source>
        <dbReference type="ARBA" id="ARBA00023136"/>
    </source>
</evidence>
<dbReference type="InterPro" id="IPR000515">
    <property type="entry name" value="MetI-like"/>
</dbReference>
<proteinExistence type="inferred from homology"/>
<dbReference type="Proteomes" id="UP000590225">
    <property type="component" value="Unassembled WGS sequence"/>
</dbReference>
<sequence length="321" mass="33966">MTSAPTSGTAPGAADPRRASSPTLPGGTVPDLRAATVSQAPGPGRRPRRLTPRGVALLVVGIVIAAVYLLPFYVAVVNSFKTDQDASLHPLALPVTWTAAAFGALFQNSDFGIWTMNSVIVAVFVTLGRIFFDSLAGYALARLRFRGRQTVFAALVAVMAVPGVVLLIPKFLVINQLGMYDSYSGMIVPLLVDAAGVFIMKNFFESIPVSVEEQAKIDGAGTFRTFWSIVLPMARPAVVTITILSFQASWNELPHFIVSSSSPGLTTLTKGVASLASGALSAGNQFPIKLAAAFVMTIPVAIAFFVFQKRIMNSSDGAVKE</sequence>
<dbReference type="Gene3D" id="1.10.3720.10">
    <property type="entry name" value="MetI-like"/>
    <property type="match status" value="1"/>
</dbReference>
<evidence type="ECO:0000313" key="13">
    <source>
        <dbReference type="Proteomes" id="UP000590225"/>
    </source>
</evidence>
<accession>A0AAW3T2Z6</accession>
<keyword evidence="5 7" id="KW-1133">Transmembrane helix</keyword>
<evidence type="ECO:0000313" key="11">
    <source>
        <dbReference type="EMBL" id="NUU14937.1"/>
    </source>
</evidence>
<protein>
    <submittedName>
        <fullName evidence="11">Carbohydrate ABC transporter permease</fullName>
    </submittedName>
    <submittedName>
        <fullName evidence="10">Multiple sugar transport system permease protein</fullName>
    </submittedName>
</protein>
<keyword evidence="4 7" id="KW-0812">Transmembrane</keyword>
<feature type="domain" description="ABC transmembrane type-1" evidence="9">
    <location>
        <begin position="115"/>
        <end position="307"/>
    </location>
</feature>
<reference evidence="11 12" key="1">
    <citation type="submission" date="2020-05" db="EMBL/GenBank/DDBJ databases">
        <title>Genome Sequencing of Type Strains.</title>
        <authorList>
            <person name="Lemaire J.F."/>
            <person name="Inderbitzin P."/>
            <person name="Gregorio O.A."/>
            <person name="Collins S.B."/>
            <person name="Wespe N."/>
            <person name="Knight-Connoni V."/>
        </authorList>
    </citation>
    <scope>NUCLEOTIDE SEQUENCE [LARGE SCALE GENOMIC DNA]</scope>
    <source>
        <strain evidence="11 12">ATCC 19096</strain>
    </source>
</reference>
<dbReference type="RefSeq" id="WP_175352399.1">
    <property type="nucleotide sequence ID" value="NZ_BAAAWQ010000001.1"/>
</dbReference>
<evidence type="ECO:0000256" key="8">
    <source>
        <dbReference type="SAM" id="MobiDB-lite"/>
    </source>
</evidence>
<keyword evidence="12" id="KW-1185">Reference proteome</keyword>
<dbReference type="SUPFAM" id="SSF161098">
    <property type="entry name" value="MetI-like"/>
    <property type="match status" value="1"/>
</dbReference>
<dbReference type="PANTHER" id="PTHR43744:SF12">
    <property type="entry name" value="ABC TRANSPORTER PERMEASE PROTEIN MG189-RELATED"/>
    <property type="match status" value="1"/>
</dbReference>
<evidence type="ECO:0000313" key="10">
    <source>
        <dbReference type="EMBL" id="MBA8989571.1"/>
    </source>
</evidence>
<evidence type="ECO:0000256" key="3">
    <source>
        <dbReference type="ARBA" id="ARBA00022475"/>
    </source>
</evidence>
<dbReference type="InterPro" id="IPR035906">
    <property type="entry name" value="MetI-like_sf"/>
</dbReference>
<reference evidence="10 13" key="2">
    <citation type="submission" date="2020-07" db="EMBL/GenBank/DDBJ databases">
        <title>Above-ground endophytic microbial communities from plants in different locations in the United States.</title>
        <authorList>
            <person name="Frank C."/>
        </authorList>
    </citation>
    <scope>NUCLEOTIDE SEQUENCE [LARGE SCALE GENOMIC DNA]</scope>
    <source>
        <strain evidence="10 13">WPL5_2</strain>
    </source>
</reference>
<gene>
    <name evidence="10" type="ORF">FHW23_000803</name>
    <name evidence="11" type="ORF">HP507_13975</name>
</gene>
<evidence type="ECO:0000256" key="4">
    <source>
        <dbReference type="ARBA" id="ARBA00022692"/>
    </source>
</evidence>
<keyword evidence="2 7" id="KW-0813">Transport</keyword>
<evidence type="ECO:0000256" key="1">
    <source>
        <dbReference type="ARBA" id="ARBA00004651"/>
    </source>
</evidence>
<dbReference type="GO" id="GO:0005886">
    <property type="term" value="C:plasma membrane"/>
    <property type="evidence" value="ECO:0007669"/>
    <property type="project" value="UniProtKB-SubCell"/>
</dbReference>
<feature type="transmembrane region" description="Helical" evidence="7">
    <location>
        <begin position="286"/>
        <end position="307"/>
    </location>
</feature>
<dbReference type="PROSITE" id="PS50928">
    <property type="entry name" value="ABC_TM1"/>
    <property type="match status" value="1"/>
</dbReference>
<feature type="transmembrane region" description="Helical" evidence="7">
    <location>
        <begin position="186"/>
        <end position="204"/>
    </location>
</feature>
<dbReference type="AlphaFoldDB" id="A0AAW3T2Z6"/>
<evidence type="ECO:0000259" key="9">
    <source>
        <dbReference type="PROSITE" id="PS50928"/>
    </source>
</evidence>
<comment type="similarity">
    <text evidence="7">Belongs to the binding-protein-dependent transport system permease family.</text>
</comment>
<evidence type="ECO:0000313" key="12">
    <source>
        <dbReference type="Proteomes" id="UP000573001"/>
    </source>
</evidence>
<feature type="transmembrane region" description="Helical" evidence="7">
    <location>
        <begin position="225"/>
        <end position="246"/>
    </location>
</feature>
<organism evidence="10 13">
    <name type="scientific">Curtobacterium pusillum</name>
    <dbReference type="NCBI Taxonomy" id="69373"/>
    <lineage>
        <taxon>Bacteria</taxon>
        <taxon>Bacillati</taxon>
        <taxon>Actinomycetota</taxon>
        <taxon>Actinomycetes</taxon>
        <taxon>Micrococcales</taxon>
        <taxon>Microbacteriaceae</taxon>
        <taxon>Curtobacterium</taxon>
    </lineage>
</organism>
<feature type="transmembrane region" description="Helical" evidence="7">
    <location>
        <begin position="152"/>
        <end position="174"/>
    </location>
</feature>
<comment type="subcellular location">
    <subcellularLocation>
        <location evidence="1 7">Cell membrane</location>
        <topology evidence="1 7">Multi-pass membrane protein</topology>
    </subcellularLocation>
</comment>
<dbReference type="EMBL" id="JABMCE010000084">
    <property type="protein sequence ID" value="NUU14937.1"/>
    <property type="molecule type" value="Genomic_DNA"/>
</dbReference>
<comment type="caution">
    <text evidence="10">The sequence shown here is derived from an EMBL/GenBank/DDBJ whole genome shotgun (WGS) entry which is preliminary data.</text>
</comment>
<dbReference type="GO" id="GO:0055085">
    <property type="term" value="P:transmembrane transport"/>
    <property type="evidence" value="ECO:0007669"/>
    <property type="project" value="InterPro"/>
</dbReference>
<keyword evidence="6 7" id="KW-0472">Membrane</keyword>
<keyword evidence="3" id="KW-1003">Cell membrane</keyword>
<dbReference type="Pfam" id="PF00528">
    <property type="entry name" value="BPD_transp_1"/>
    <property type="match status" value="1"/>
</dbReference>
<feature type="region of interest" description="Disordered" evidence="8">
    <location>
        <begin position="1"/>
        <end position="48"/>
    </location>
</feature>
<dbReference type="EMBL" id="JACGXP010000001">
    <property type="protein sequence ID" value="MBA8989571.1"/>
    <property type="molecule type" value="Genomic_DNA"/>
</dbReference>
<evidence type="ECO:0000256" key="7">
    <source>
        <dbReference type="RuleBase" id="RU363032"/>
    </source>
</evidence>
<feature type="transmembrane region" description="Helical" evidence="7">
    <location>
        <begin position="112"/>
        <end position="132"/>
    </location>
</feature>
<dbReference type="PANTHER" id="PTHR43744">
    <property type="entry name" value="ABC TRANSPORTER PERMEASE PROTEIN MG189-RELATED-RELATED"/>
    <property type="match status" value="1"/>
</dbReference>
<name>A0AAW3T2Z6_9MICO</name>
<dbReference type="Proteomes" id="UP000573001">
    <property type="component" value="Unassembled WGS sequence"/>
</dbReference>
<evidence type="ECO:0000256" key="5">
    <source>
        <dbReference type="ARBA" id="ARBA00022989"/>
    </source>
</evidence>
<evidence type="ECO:0000256" key="2">
    <source>
        <dbReference type="ARBA" id="ARBA00022448"/>
    </source>
</evidence>
<feature type="transmembrane region" description="Helical" evidence="7">
    <location>
        <begin position="55"/>
        <end position="76"/>
    </location>
</feature>